<feature type="domain" description="AB hydrolase-1" evidence="2">
    <location>
        <begin position="28"/>
        <end position="129"/>
    </location>
</feature>
<dbReference type="Pfam" id="PF08386">
    <property type="entry name" value="Abhydrolase_4"/>
    <property type="match status" value="1"/>
</dbReference>
<reference evidence="4 5" key="1">
    <citation type="submission" date="2020-08" db="EMBL/GenBank/DDBJ databases">
        <title>The genome sequence of type strain Novosphingobium flavum NBRC 111647.</title>
        <authorList>
            <person name="Liu Y."/>
        </authorList>
    </citation>
    <scope>NUCLEOTIDE SEQUENCE [LARGE SCALE GENOMIC DNA]</scope>
    <source>
        <strain evidence="4 5">NBRC 111647</strain>
    </source>
</reference>
<feature type="domain" description="Peptidase S33 tripeptidyl aminopeptidase-like C-terminal" evidence="3">
    <location>
        <begin position="213"/>
        <end position="272"/>
    </location>
</feature>
<dbReference type="GO" id="GO:0016020">
    <property type="term" value="C:membrane"/>
    <property type="evidence" value="ECO:0007669"/>
    <property type="project" value="TreeGrafter"/>
</dbReference>
<dbReference type="GO" id="GO:0016811">
    <property type="term" value="F:hydrolase activity, acting on carbon-nitrogen (but not peptide) bonds, in linear amides"/>
    <property type="evidence" value="ECO:0007669"/>
    <property type="project" value="InterPro"/>
</dbReference>
<organism evidence="4 5">
    <name type="scientific">Novosphingobium flavum</name>
    <dbReference type="NCBI Taxonomy" id="1778672"/>
    <lineage>
        <taxon>Bacteria</taxon>
        <taxon>Pseudomonadati</taxon>
        <taxon>Pseudomonadota</taxon>
        <taxon>Alphaproteobacteria</taxon>
        <taxon>Sphingomonadales</taxon>
        <taxon>Sphingomonadaceae</taxon>
        <taxon>Novosphingobium</taxon>
    </lineage>
</organism>
<evidence type="ECO:0000259" key="2">
    <source>
        <dbReference type="Pfam" id="PF00561"/>
    </source>
</evidence>
<name>A0A7X1KM07_9SPHN</name>
<keyword evidence="1" id="KW-0378">Hydrolase</keyword>
<dbReference type="PRINTS" id="PR00111">
    <property type="entry name" value="ABHYDROLASE"/>
</dbReference>
<dbReference type="Gene3D" id="3.40.50.1820">
    <property type="entry name" value="alpha/beta hydrolase"/>
    <property type="match status" value="1"/>
</dbReference>
<keyword evidence="5" id="KW-1185">Reference proteome</keyword>
<dbReference type="AlphaFoldDB" id="A0A7X1KM07"/>
<dbReference type="Pfam" id="PF00561">
    <property type="entry name" value="Abhydrolase_1"/>
    <property type="match status" value="1"/>
</dbReference>
<evidence type="ECO:0000256" key="1">
    <source>
        <dbReference type="ARBA" id="ARBA00022801"/>
    </source>
</evidence>
<dbReference type="InterPro" id="IPR019913">
    <property type="entry name" value="Pyrimidine_utilisation_RutD"/>
</dbReference>
<dbReference type="GO" id="GO:0006212">
    <property type="term" value="P:uracil catabolic process"/>
    <property type="evidence" value="ECO:0007669"/>
    <property type="project" value="InterPro"/>
</dbReference>
<comment type="caution">
    <text evidence="4">The sequence shown here is derived from an EMBL/GenBank/DDBJ whole genome shotgun (WGS) entry which is preliminary data.</text>
</comment>
<dbReference type="RefSeq" id="WP_185664434.1">
    <property type="nucleotide sequence ID" value="NZ_JACLAW010000008.1"/>
</dbReference>
<evidence type="ECO:0000259" key="3">
    <source>
        <dbReference type="Pfam" id="PF08386"/>
    </source>
</evidence>
<proteinExistence type="predicted"/>
<dbReference type="NCBIfam" id="TIGR03611">
    <property type="entry name" value="RutD"/>
    <property type="match status" value="1"/>
</dbReference>
<evidence type="ECO:0000313" key="5">
    <source>
        <dbReference type="Proteomes" id="UP000566813"/>
    </source>
</evidence>
<dbReference type="PANTHER" id="PTHR43798:SF31">
    <property type="entry name" value="AB HYDROLASE SUPERFAMILY PROTEIN YCLE"/>
    <property type="match status" value="1"/>
</dbReference>
<dbReference type="InterPro" id="IPR000073">
    <property type="entry name" value="AB_hydrolase_1"/>
</dbReference>
<sequence length="274" mass="28603">MSAGAEALFRPADHAGLAIREAGPRGAPTLLFSAGLGGAGDYWRAQAEVFSERFHTVLYDQAGTAGSRGLELPEPFGVADLADELAAVLDAVGAERAHVIGHAAGGCAALELALLHPGRIASAVVVNGWDKAGAQFARCMAIRRAIYDAQGVEAYLRAQPLFLFPADWLEDNLAALDAALPHHAAQFQSREALFARMAALEAFDLTGRMGGIACPVLLVSARDDLLVPAAASRRLAASIAGASHVEFGYGGHAVNLTEPAAFNRALADFLDQHS</sequence>
<dbReference type="PANTHER" id="PTHR43798">
    <property type="entry name" value="MONOACYLGLYCEROL LIPASE"/>
    <property type="match status" value="1"/>
</dbReference>
<protein>
    <submittedName>
        <fullName evidence="4">Pyrimidine utilization protein D</fullName>
    </submittedName>
</protein>
<dbReference type="EMBL" id="JACLAW010000008">
    <property type="protein sequence ID" value="MBC2666132.1"/>
    <property type="molecule type" value="Genomic_DNA"/>
</dbReference>
<evidence type="ECO:0000313" key="4">
    <source>
        <dbReference type="EMBL" id="MBC2666132.1"/>
    </source>
</evidence>
<dbReference type="InterPro" id="IPR050266">
    <property type="entry name" value="AB_hydrolase_sf"/>
</dbReference>
<gene>
    <name evidence="4" type="primary">rutD</name>
    <name evidence="4" type="ORF">H7F51_11445</name>
</gene>
<accession>A0A7X1KM07</accession>
<dbReference type="InterPro" id="IPR013595">
    <property type="entry name" value="Pept_S33_TAP-like_C"/>
</dbReference>
<dbReference type="Proteomes" id="UP000566813">
    <property type="component" value="Unassembled WGS sequence"/>
</dbReference>
<dbReference type="InterPro" id="IPR029058">
    <property type="entry name" value="AB_hydrolase_fold"/>
</dbReference>
<dbReference type="SUPFAM" id="SSF53474">
    <property type="entry name" value="alpha/beta-Hydrolases"/>
    <property type="match status" value="1"/>
</dbReference>